<keyword evidence="1" id="KW-0812">Transmembrane</keyword>
<proteinExistence type="predicted"/>
<evidence type="ECO:0000256" key="1">
    <source>
        <dbReference type="SAM" id="Phobius"/>
    </source>
</evidence>
<evidence type="ECO:0000313" key="2">
    <source>
        <dbReference type="EMBL" id="JAP06559.1"/>
    </source>
</evidence>
<accession>A0A0V0GES5</accession>
<name>A0A0V0GES5_SOLCH</name>
<dbReference type="AlphaFoldDB" id="A0A0V0GES5"/>
<dbReference type="EMBL" id="GEDG01040924">
    <property type="protein sequence ID" value="JAP06559.1"/>
    <property type="molecule type" value="Transcribed_RNA"/>
</dbReference>
<sequence>GISAYNLLLIHCRSVRVKSLFHEQLFSFSILNLIFPLLLLPLQFPFSFLISLLLSVLLFAICNC</sequence>
<protein>
    <submittedName>
        <fullName evidence="2">Putative ovule protein</fullName>
    </submittedName>
</protein>
<reference evidence="2" key="1">
    <citation type="submission" date="2015-12" db="EMBL/GenBank/DDBJ databases">
        <title>Gene expression during late stages of embryo sac development: a critical building block for successful pollen-pistil interactions.</title>
        <authorList>
            <person name="Liu Y."/>
            <person name="Joly V."/>
            <person name="Sabar M."/>
            <person name="Matton D.P."/>
        </authorList>
    </citation>
    <scope>NUCLEOTIDE SEQUENCE</scope>
</reference>
<feature type="transmembrane region" description="Helical" evidence="1">
    <location>
        <begin position="44"/>
        <end position="62"/>
    </location>
</feature>
<organism evidence="2">
    <name type="scientific">Solanum chacoense</name>
    <name type="common">Chaco potato</name>
    <dbReference type="NCBI Taxonomy" id="4108"/>
    <lineage>
        <taxon>Eukaryota</taxon>
        <taxon>Viridiplantae</taxon>
        <taxon>Streptophyta</taxon>
        <taxon>Embryophyta</taxon>
        <taxon>Tracheophyta</taxon>
        <taxon>Spermatophyta</taxon>
        <taxon>Magnoliopsida</taxon>
        <taxon>eudicotyledons</taxon>
        <taxon>Gunneridae</taxon>
        <taxon>Pentapetalae</taxon>
        <taxon>asterids</taxon>
        <taxon>lamiids</taxon>
        <taxon>Solanales</taxon>
        <taxon>Solanaceae</taxon>
        <taxon>Solanoideae</taxon>
        <taxon>Solaneae</taxon>
        <taxon>Solanum</taxon>
    </lineage>
</organism>
<feature type="non-terminal residue" evidence="2">
    <location>
        <position position="1"/>
    </location>
</feature>
<keyword evidence="1" id="KW-0472">Membrane</keyword>
<keyword evidence="1" id="KW-1133">Transmembrane helix</keyword>